<dbReference type="InterPro" id="IPR011006">
    <property type="entry name" value="CheY-like_superfamily"/>
</dbReference>
<reference evidence="2" key="1">
    <citation type="journal article" date="2021" name="Proc. Natl. Acad. Sci. U.S.A.">
        <title>A Catalog of Tens of Thousands of Viruses from Human Metagenomes Reveals Hidden Associations with Chronic Diseases.</title>
        <authorList>
            <person name="Tisza M.J."/>
            <person name="Buck C.B."/>
        </authorList>
    </citation>
    <scope>NUCLEOTIDE SEQUENCE</scope>
    <source>
        <strain evidence="2">CtiV651</strain>
    </source>
</reference>
<dbReference type="SMART" id="SM00850">
    <property type="entry name" value="LytTR"/>
    <property type="match status" value="1"/>
</dbReference>
<dbReference type="PANTHER" id="PTHR37299:SF1">
    <property type="entry name" value="STAGE 0 SPORULATION PROTEIN A HOMOLOG"/>
    <property type="match status" value="1"/>
</dbReference>
<dbReference type="Pfam" id="PF04397">
    <property type="entry name" value="LytTR"/>
    <property type="match status" value="1"/>
</dbReference>
<name>A0A8S5S4H7_9CAUD</name>
<evidence type="ECO:0000313" key="2">
    <source>
        <dbReference type="EMBL" id="DAF45933.1"/>
    </source>
</evidence>
<dbReference type="EMBL" id="BK032528">
    <property type="protein sequence ID" value="DAF45933.1"/>
    <property type="molecule type" value="Genomic_DNA"/>
</dbReference>
<dbReference type="InterPro" id="IPR046947">
    <property type="entry name" value="LytR-like"/>
</dbReference>
<dbReference type="GO" id="GO:0000156">
    <property type="term" value="F:phosphorelay response regulator activity"/>
    <property type="evidence" value="ECO:0007669"/>
    <property type="project" value="InterPro"/>
</dbReference>
<dbReference type="Gene3D" id="2.40.50.1020">
    <property type="entry name" value="LytTr DNA-binding domain"/>
    <property type="match status" value="1"/>
</dbReference>
<dbReference type="GO" id="GO:0003677">
    <property type="term" value="F:DNA binding"/>
    <property type="evidence" value="ECO:0007669"/>
    <property type="project" value="InterPro"/>
</dbReference>
<dbReference type="InterPro" id="IPR007492">
    <property type="entry name" value="LytTR_DNA-bd_dom"/>
</dbReference>
<dbReference type="SUPFAM" id="SSF52172">
    <property type="entry name" value="CheY-like"/>
    <property type="match status" value="1"/>
</dbReference>
<accession>A0A8S5S4H7</accession>
<dbReference type="Gene3D" id="3.40.50.2300">
    <property type="match status" value="1"/>
</dbReference>
<evidence type="ECO:0000259" key="1">
    <source>
        <dbReference type="SMART" id="SM00850"/>
    </source>
</evidence>
<proteinExistence type="predicted"/>
<protein>
    <submittedName>
        <fullName evidence="2">Response regulator</fullName>
    </submittedName>
</protein>
<organism evidence="2">
    <name type="scientific">Siphoviridae sp. ctiV651</name>
    <dbReference type="NCBI Taxonomy" id="2827917"/>
    <lineage>
        <taxon>Viruses</taxon>
        <taxon>Duplodnaviria</taxon>
        <taxon>Heunggongvirae</taxon>
        <taxon>Uroviricota</taxon>
        <taxon>Caudoviricetes</taxon>
    </lineage>
</organism>
<dbReference type="PANTHER" id="PTHR37299">
    <property type="entry name" value="TRANSCRIPTIONAL REGULATOR-RELATED"/>
    <property type="match status" value="1"/>
</dbReference>
<sequence>MNFCSIYCAHYHYYVRENIIMKVRIACDNFLKDKVFSLQRNNIFLIDSYFSYGDLLDKVNSMKKYDIIFINNDLTGNGIKIGQIIKNLDPDTILIYVSGHKDFNIIQAEPFAYIQQPVNISDLKNKLTKALRRIHYYRTKYYYYVNKNGTKNQIDLNRVMYFESKHRIVVAHSDDNAISFYHKLDTVETEVFQIYPFFVRISKSFLVNMRYVSKIMADDVILRDNTILHISPQYKNLIQEFMYNNL</sequence>
<feature type="domain" description="HTH LytTR-type" evidence="1">
    <location>
        <begin position="149"/>
        <end position="243"/>
    </location>
</feature>